<dbReference type="SMART" id="SM00355">
    <property type="entry name" value="ZnF_C2H2"/>
    <property type="match status" value="26"/>
</dbReference>
<name>A0A1U7SP69_ALLSI</name>
<dbReference type="Proteomes" id="UP000189705">
    <property type="component" value="Unplaced"/>
</dbReference>
<sequence>MERETEGVQGRLLGVFPCRRCPKEFSNPMALKNHLRLHTDGPSRRRHPCPDCGRVFRAATQLTAHCRAVHPGHEGSGDPRGGDETNQAGCQPAQDGCRAGRDPFQKGQDGCRPGPGGCQQIQDGGQLTREGFGRLQNGGRRGQDGCPPIHDGGLRDQDGCPPSPDGFPSSLDGCQGGQDGHQVGPAAAAAAAAFFPPLPGGAGTLLSNLEQYLAESVVPADFSQLGPAPKMAAGAEPVERRYRCDQCGKAYKHAGSLTNHRQSHTLGVYPCAVCFKEFANLMAVKNHARLHAGHRPHSFPLAIEPPRERPQRAASLPSRCPPSDECVKAEKHPEVAGETEARPYCCGDCGRTYRHAGSLVNHRQSHQTGIYACGVCAKRLYNMAALKNHLRVHLKGEAGSEADSDPAATSPRPYRCGECGRTYRHRGSLVNHRHTHRTGVYRCSLCPKEYSNLMALRTHVRVHGRRRGEGEEEREEKTWRCPPGTSATQPHICGACGDTFGSLGELRSHARSHGGPEGRAFACEVCGRRYRHAASLVNHRRCHQTGDFACPLCAKALANMAALKSHLRGHQRRSRRAAPGTDGMVNEVTVQDVSGNEATPGDISEVTLEDVSTDEAAPGDVSVDEVTLEDVSADEAAPGNVSVDKVTLGEDISADEVTPGDVSVDEVPLGEDVSASEVAPGDTPSEVTQGGIPLGDVSVDRVPLGDISIDDITSGNISDARFSNAVNGWPCPKEEDVEDDDEGGRASSPTEHPPLAPGIYQCSLCPKEFPNLPALRCHFGAHGRARPATERPYLCSLCGLIFPGEDDLRTHHGLAHEAPAPASPAYPEPDGRGEDESPLLSHICGYCGQTFDDMGSLEEHSAGHREEKEAALADTSRALPPVPPGVEPRPYSCGQCGKTYRHGGSLVNHRKTHQVGHFPCGVCTRHYPNLSAYRNHLRNHPRCKAGQPSPVPLRPGKAGQTSAGHRRPSQEDRRTPEVPTGPLNWHNEAKTKLEAPDQPPGSDHQPLQEDAKRPLDGHPSGNCWPRQEGEEKLDACDGPPGGHHWPLQEEAKRPPETQDGPPTGTHWPLQEEAKRAHDGPPSDTCWPPQEEVKSEMGDGSPASCPQVEEGGAERPFRCELCGRSYRHAGSLINHRQTHKTGLFRCGVCHKAFYNLMALKNHHRIHFEARRHRCQHCPKAFRLRKQLLSHQRGHRQPTPTRGAPRRAPGGPRRLPPDPEARPYGCEECGRTYRHAGSLLNHRRSHATGHYACGACPRTYANLLALKNHERVHSRAFKGRRHPPAHARRRPRAGSGHLGGSLDGLVGGDHLGSPPGNHVALDEGGGHFGQPVGNPRGSSGHLGSPPGNNEDCIDGSHLGNHIGRPSDNHVGGNHLASPSANHMGGPSEDCVAGGLFGTPSGHHVSGSSAGQMGGHLGTPSSARSGQSPGNHVGGGPLGTPFRSSESHMGGIGHLGTPPDNPISSTHLGNSPGGHLEAPTPVPGAFQCPVCPKCFPTRASLKNHGRVHTKKRFECSQCGKAYRASRDLVQHLWRHQAEAEAATAASSSSSSSSSSHNGPGPDRRPYQCDRCERTYRHAGSLLHHKKVHTTGRYPCPTCPKEFRNLLSLTYHLRTHTDQKRHRCPRCGAAFRTAGRLAAHSKTHASDSGS</sequence>
<feature type="region of interest" description="Disordered" evidence="7">
    <location>
        <begin position="858"/>
        <end position="888"/>
    </location>
</feature>
<proteinExistence type="predicted"/>
<feature type="region of interest" description="Disordered" evidence="7">
    <location>
        <begin position="591"/>
        <end position="622"/>
    </location>
</feature>
<dbReference type="GeneID" id="102388240"/>
<keyword evidence="3 6" id="KW-0863">Zinc-finger</keyword>
<protein>
    <submittedName>
        <fullName evidence="10">LOW QUALITY PROTEIN: zinc finger protein 646</fullName>
    </submittedName>
</protein>
<evidence type="ECO:0000256" key="5">
    <source>
        <dbReference type="ARBA" id="ARBA00023242"/>
    </source>
</evidence>
<feature type="domain" description="C2H2-type" evidence="8">
    <location>
        <begin position="1563"/>
        <end position="1590"/>
    </location>
</feature>
<feature type="domain" description="C2H2-type" evidence="8">
    <location>
        <begin position="242"/>
        <end position="265"/>
    </location>
</feature>
<feature type="compositionally biased region" description="Polar residues" evidence="7">
    <location>
        <begin position="1416"/>
        <end position="1427"/>
    </location>
</feature>
<keyword evidence="2" id="KW-0677">Repeat</keyword>
<feature type="domain" description="C2H2-type" evidence="8">
    <location>
        <begin position="16"/>
        <end position="43"/>
    </location>
</feature>
<keyword evidence="1" id="KW-0479">Metal-binding</keyword>
<evidence type="ECO:0000256" key="3">
    <source>
        <dbReference type="ARBA" id="ARBA00022771"/>
    </source>
</evidence>
<dbReference type="Pfam" id="PF00096">
    <property type="entry name" value="zf-C2H2"/>
    <property type="match status" value="10"/>
</dbReference>
<evidence type="ECO:0000313" key="10">
    <source>
        <dbReference type="RefSeq" id="XP_006039489.2"/>
    </source>
</evidence>
<dbReference type="Pfam" id="PF12874">
    <property type="entry name" value="zf-met"/>
    <property type="match status" value="1"/>
</dbReference>
<feature type="domain" description="C2H2-type" evidence="8">
    <location>
        <begin position="269"/>
        <end position="296"/>
    </location>
</feature>
<feature type="region of interest" description="Disordered" evidence="7">
    <location>
        <begin position="1536"/>
        <end position="1563"/>
    </location>
</feature>
<feature type="domain" description="C2H2-type" evidence="8">
    <location>
        <begin position="441"/>
        <end position="468"/>
    </location>
</feature>
<feature type="domain" description="C2H2-type" evidence="8">
    <location>
        <begin position="793"/>
        <end position="821"/>
    </location>
</feature>
<feature type="domain" description="C2H2-type" evidence="8">
    <location>
        <begin position="521"/>
        <end position="543"/>
    </location>
</feature>
<evidence type="ECO:0000259" key="8">
    <source>
        <dbReference type="PROSITE" id="PS50157"/>
    </source>
</evidence>
<feature type="region of interest" description="Disordered" evidence="7">
    <location>
        <begin position="69"/>
        <end position="182"/>
    </location>
</feature>
<feature type="domain" description="C2H2-type" evidence="8">
    <location>
        <begin position="760"/>
        <end position="787"/>
    </location>
</feature>
<keyword evidence="5" id="KW-0539">Nucleus</keyword>
<feature type="compositionally biased region" description="Gly residues" evidence="7">
    <location>
        <begin position="1294"/>
        <end position="1308"/>
    </location>
</feature>
<evidence type="ECO:0000256" key="2">
    <source>
        <dbReference type="ARBA" id="ARBA00022737"/>
    </source>
</evidence>
<feature type="domain" description="C2H2-type" evidence="8">
    <location>
        <begin position="918"/>
        <end position="945"/>
    </location>
</feature>
<evidence type="ECO:0000256" key="4">
    <source>
        <dbReference type="ARBA" id="ARBA00022833"/>
    </source>
</evidence>
<feature type="compositionally biased region" description="Basic residues" evidence="7">
    <location>
        <begin position="567"/>
        <end position="576"/>
    </location>
</feature>
<feature type="domain" description="C2H2-type" evidence="8">
    <location>
        <begin position="842"/>
        <end position="869"/>
    </location>
</feature>
<feature type="domain" description="C2H2-type" evidence="8">
    <location>
        <begin position="548"/>
        <end position="575"/>
    </location>
</feature>
<feature type="compositionally biased region" description="Basic and acidic residues" evidence="7">
    <location>
        <begin position="1046"/>
        <end position="1056"/>
    </location>
</feature>
<dbReference type="FunFam" id="3.30.160.60:FF:001345">
    <property type="entry name" value="zinc finger protein 646"/>
    <property type="match status" value="1"/>
</dbReference>
<dbReference type="PANTHER" id="PTHR24388:SF53">
    <property type="entry name" value="CHORION TRANSCRIPTION FACTOR CF2-RELATED"/>
    <property type="match status" value="1"/>
</dbReference>
<feature type="domain" description="C2H2-type" evidence="8">
    <location>
        <begin position="344"/>
        <end position="366"/>
    </location>
</feature>
<keyword evidence="4" id="KW-0862">Zinc</keyword>
<feature type="domain" description="C2H2-type" evidence="8">
    <location>
        <begin position="1143"/>
        <end position="1170"/>
    </location>
</feature>
<evidence type="ECO:0000313" key="9">
    <source>
        <dbReference type="Proteomes" id="UP000189705"/>
    </source>
</evidence>
<dbReference type="STRING" id="38654.A0A1U7SP69"/>
<dbReference type="RefSeq" id="XP_006039489.2">
    <property type="nucleotide sequence ID" value="XM_006039427.2"/>
</dbReference>
<keyword evidence="9" id="KW-1185">Reference proteome</keyword>
<dbReference type="CTD" id="9726"/>
<dbReference type="Gene3D" id="3.30.160.60">
    <property type="entry name" value="Classic Zinc Finger"/>
    <property type="match status" value="14"/>
</dbReference>
<feature type="domain" description="C2H2-type" evidence="8">
    <location>
        <begin position="1510"/>
        <end position="1537"/>
    </location>
</feature>
<feature type="domain" description="C2H2-type" evidence="8">
    <location>
        <begin position="1171"/>
        <end position="1198"/>
    </location>
</feature>
<feature type="compositionally biased region" description="Low complexity" evidence="7">
    <location>
        <begin position="1536"/>
        <end position="1552"/>
    </location>
</feature>
<dbReference type="GO" id="GO:0000978">
    <property type="term" value="F:RNA polymerase II cis-regulatory region sequence-specific DNA binding"/>
    <property type="evidence" value="ECO:0007669"/>
    <property type="project" value="TreeGrafter"/>
</dbReference>
<dbReference type="InterPro" id="IPR036236">
    <property type="entry name" value="Znf_C2H2_sf"/>
</dbReference>
<feature type="region of interest" description="Disordered" evidence="7">
    <location>
        <begin position="299"/>
        <end position="326"/>
    </location>
</feature>
<dbReference type="PANTHER" id="PTHR24388">
    <property type="entry name" value="ZINC FINGER PROTEIN"/>
    <property type="match status" value="1"/>
</dbReference>
<dbReference type="eggNOG" id="KOG1721">
    <property type="taxonomic scope" value="Eukaryota"/>
</dbReference>
<feature type="compositionally biased region" description="Basic and acidic residues" evidence="7">
    <location>
        <begin position="1006"/>
        <end position="1016"/>
    </location>
</feature>
<evidence type="ECO:0000256" key="1">
    <source>
        <dbReference type="ARBA" id="ARBA00022723"/>
    </source>
</evidence>
<feature type="region of interest" description="Disordered" evidence="7">
    <location>
        <begin position="724"/>
        <end position="754"/>
    </location>
</feature>
<feature type="domain" description="C2H2-type" evidence="8">
    <location>
        <begin position="371"/>
        <end position="398"/>
    </location>
</feature>
<feature type="compositionally biased region" description="Basic and acidic residues" evidence="7">
    <location>
        <begin position="1069"/>
        <end position="1080"/>
    </location>
</feature>
<dbReference type="FunFam" id="3.30.160.60:FF:000729">
    <property type="entry name" value="Zinc finger protein 646"/>
    <property type="match status" value="5"/>
</dbReference>
<dbReference type="GO" id="GO:0000981">
    <property type="term" value="F:DNA-binding transcription factor activity, RNA polymerase II-specific"/>
    <property type="evidence" value="ECO:0007669"/>
    <property type="project" value="TreeGrafter"/>
</dbReference>
<evidence type="ECO:0000256" key="7">
    <source>
        <dbReference type="SAM" id="MobiDB-lite"/>
    </source>
</evidence>
<feature type="compositionally biased region" description="Basic and acidic residues" evidence="7">
    <location>
        <begin position="71"/>
        <end position="83"/>
    </location>
</feature>
<feature type="compositionally biased region" description="Low complexity" evidence="7">
    <location>
        <begin position="1196"/>
        <end position="1211"/>
    </location>
</feature>
<feature type="domain" description="C2H2-type" evidence="8">
    <location>
        <begin position="891"/>
        <end position="913"/>
    </location>
</feature>
<feature type="domain" description="C2H2-type" evidence="8">
    <location>
        <begin position="1249"/>
        <end position="1272"/>
    </location>
</feature>
<feature type="domain" description="C2H2-type" evidence="8">
    <location>
        <begin position="1483"/>
        <end position="1510"/>
    </location>
</feature>
<feature type="compositionally biased region" description="Basic and acidic residues" evidence="7">
    <location>
        <begin position="858"/>
        <end position="871"/>
    </location>
</feature>
<dbReference type="KEGG" id="asn:102388240"/>
<dbReference type="SUPFAM" id="SSF57667">
    <property type="entry name" value="beta-beta-alpha zinc fingers"/>
    <property type="match status" value="13"/>
</dbReference>
<dbReference type="GO" id="GO:0008270">
    <property type="term" value="F:zinc ion binding"/>
    <property type="evidence" value="ECO:0007669"/>
    <property type="project" value="UniProtKB-KW"/>
</dbReference>
<feature type="domain" description="C2H2-type" evidence="8">
    <location>
        <begin position="47"/>
        <end position="75"/>
    </location>
</feature>
<feature type="region of interest" description="Disordered" evidence="7">
    <location>
        <begin position="817"/>
        <end position="836"/>
    </location>
</feature>
<dbReference type="InParanoid" id="A0A1U7SP69"/>
<feature type="region of interest" description="Disordered" evidence="7">
    <location>
        <begin position="1273"/>
        <end position="1475"/>
    </location>
</feature>
<feature type="domain" description="C2H2-type" evidence="8">
    <location>
        <begin position="491"/>
        <end position="518"/>
    </location>
</feature>
<feature type="domain" description="C2H2-type" evidence="8">
    <location>
        <begin position="1590"/>
        <end position="1617"/>
    </location>
</feature>
<reference evidence="10" key="1">
    <citation type="submission" date="2025-08" db="UniProtKB">
        <authorList>
            <consortium name="RefSeq"/>
        </authorList>
    </citation>
    <scope>IDENTIFICATION</scope>
</reference>
<evidence type="ECO:0000256" key="6">
    <source>
        <dbReference type="PROSITE-ProRule" id="PRU00042"/>
    </source>
</evidence>
<organism evidence="9 10">
    <name type="scientific">Alligator sinensis</name>
    <name type="common">Chinese alligator</name>
    <dbReference type="NCBI Taxonomy" id="38654"/>
    <lineage>
        <taxon>Eukaryota</taxon>
        <taxon>Metazoa</taxon>
        <taxon>Chordata</taxon>
        <taxon>Craniata</taxon>
        <taxon>Vertebrata</taxon>
        <taxon>Euteleostomi</taxon>
        <taxon>Archelosauria</taxon>
        <taxon>Archosauria</taxon>
        <taxon>Crocodylia</taxon>
        <taxon>Alligatoridae</taxon>
        <taxon>Alligatorinae</taxon>
        <taxon>Alligator</taxon>
    </lineage>
</organism>
<feature type="domain" description="C2H2-type" evidence="8">
    <location>
        <begin position="414"/>
        <end position="436"/>
    </location>
</feature>
<feature type="region of interest" description="Disordered" evidence="7">
    <location>
        <begin position="939"/>
        <end position="1109"/>
    </location>
</feature>
<feature type="region of interest" description="Disordered" evidence="7">
    <location>
        <begin position="464"/>
        <end position="483"/>
    </location>
</feature>
<dbReference type="FunFam" id="3.30.160.60:FF:002353">
    <property type="entry name" value="Zinc finger protein 646"/>
    <property type="match status" value="1"/>
</dbReference>
<feature type="domain" description="C2H2-type" evidence="8">
    <location>
        <begin position="1618"/>
        <end position="1645"/>
    </location>
</feature>
<feature type="region of interest" description="Disordered" evidence="7">
    <location>
        <begin position="567"/>
        <end position="586"/>
    </location>
</feature>
<feature type="domain" description="C2H2-type" evidence="8">
    <location>
        <begin position="1116"/>
        <end position="1138"/>
    </location>
</feature>
<dbReference type="FunFam" id="3.30.160.60:FF:000446">
    <property type="entry name" value="Zinc finger protein"/>
    <property type="match status" value="1"/>
</dbReference>
<dbReference type="PROSITE" id="PS00028">
    <property type="entry name" value="ZINC_FINGER_C2H2_1"/>
    <property type="match status" value="26"/>
</dbReference>
<gene>
    <name evidence="10" type="primary">ZNF646</name>
</gene>
<feature type="domain" description="C2H2-type" evidence="8">
    <location>
        <begin position="1222"/>
        <end position="1245"/>
    </location>
</feature>
<accession>A0A1U7SP69</accession>
<dbReference type="PROSITE" id="PS50157">
    <property type="entry name" value="ZINC_FINGER_C2H2_2"/>
    <property type="match status" value="26"/>
</dbReference>
<feature type="compositionally biased region" description="Basic residues" evidence="7">
    <location>
        <begin position="1273"/>
        <end position="1290"/>
    </location>
</feature>
<dbReference type="InterPro" id="IPR050527">
    <property type="entry name" value="Snail/Krueppel_Znf"/>
</dbReference>
<feature type="region of interest" description="Disordered" evidence="7">
    <location>
        <begin position="673"/>
        <end position="696"/>
    </location>
</feature>
<feature type="region of interest" description="Disordered" evidence="7">
    <location>
        <begin position="1187"/>
        <end position="1219"/>
    </location>
</feature>
<dbReference type="InterPro" id="IPR013087">
    <property type="entry name" value="Znf_C2H2_type"/>
</dbReference>